<dbReference type="InterPro" id="IPR024501">
    <property type="entry name" value="DUF3141"/>
</dbReference>
<evidence type="ECO:0000313" key="1">
    <source>
        <dbReference type="EMBL" id="SHN16559.1"/>
    </source>
</evidence>
<dbReference type="InterPro" id="IPR029058">
    <property type="entry name" value="AB_hydrolase_fold"/>
</dbReference>
<dbReference type="PANTHER" id="PTHR36837:SF2">
    <property type="entry name" value="POLY(3-HYDROXYALKANOATE) POLYMERASE SUBUNIT PHAC"/>
    <property type="match status" value="1"/>
</dbReference>
<gene>
    <name evidence="1" type="ORF">SAMN05192549_10587</name>
</gene>
<sequence length="750" mass="82868">MVSDDKSNPWLNWPGNPFNLVQQASDYWIDAAQRSVLFMEVLRERGDERNHRAEQTAPHVLSFKFEVVMDGRHLERPVNYGLLHILQPDGITPDPSKRPFIVFDPRAGHGPGIGGMKHDSEIGVVLKAGHPCYFVGFTPHPVPGQTIEDVCRAEARFIAKVAELHPEADGKPALIGNCQAGWQIMMTSALNPDLVGPLVLAGAPLSYWAGVRGKNPLRYLGGALGGTWMTALAGDLGNGIFDGAQLVENFEKMNPSNTLWSKNYHVYSKIDTEAQRFLDFEKWWGNPVLLNAGEMQYIADSLFVGNRLSDAALLDSDGHRIDLRNIKSPIVVFCSWGDDITPPQQALGWVLDLYEDDAALVAGGQTIIYSMHQSIGHLGIFVSASVANKEHEEFTAAMDMIDIMPPGLYEAVFLDKDEEMLQAEIAAGDLAAGDYVMRFERRNLEALRALGGNDVADERRFATVARVSEINKGLYQTFASPIVKSLVTEATAERLREAHPLRMRYTMFSSKNPLLNKIPELAEKVRAERRPVAQDNIFLQMQEAWSKQIVDALDRYKDIRDQATENIFLGVYGSPVLQALVGLNTDGGKPRRIGRDIAREAAITANRAALALRTKEGGLTEGIIRALLYIFRSPEMSAADERAFAAMRQLRLRTSDDKVMSVTLLKKILREQYLMLQVDEEAAVNDLPLLLPEEPEARQEALGIVRQVAGATGTLTGEAATRLERIATIFGPATPKLAVVRKKKGDPTAA</sequence>
<dbReference type="SUPFAM" id="SSF53474">
    <property type="entry name" value="alpha/beta-Hydrolases"/>
    <property type="match status" value="1"/>
</dbReference>
<dbReference type="Gene3D" id="3.40.50.1820">
    <property type="entry name" value="alpha/beta hydrolase"/>
    <property type="match status" value="1"/>
</dbReference>
<protein>
    <recommendedName>
        <fullName evidence="3">Poly(3-hydroxyalkanoate) synthetase</fullName>
    </recommendedName>
</protein>
<reference evidence="2" key="1">
    <citation type="submission" date="2016-11" db="EMBL/GenBank/DDBJ databases">
        <authorList>
            <person name="Varghese N."/>
            <person name="Submissions S."/>
        </authorList>
    </citation>
    <scope>NUCLEOTIDE SEQUENCE [LARGE SCALE GENOMIC DNA]</scope>
    <source>
        <strain evidence="2">Sac-22</strain>
    </source>
</reference>
<dbReference type="RefSeq" id="WP_202413879.1">
    <property type="nucleotide sequence ID" value="NZ_FRCX01000005.1"/>
</dbReference>
<dbReference type="Pfam" id="PF11339">
    <property type="entry name" value="DUF3141"/>
    <property type="match status" value="1"/>
</dbReference>
<keyword evidence="2" id="KW-1185">Reference proteome</keyword>
<evidence type="ECO:0000313" key="2">
    <source>
        <dbReference type="Proteomes" id="UP000184339"/>
    </source>
</evidence>
<evidence type="ECO:0008006" key="3">
    <source>
        <dbReference type="Google" id="ProtNLM"/>
    </source>
</evidence>
<name>A0A1M7PHP9_9BURK</name>
<dbReference type="Proteomes" id="UP000184339">
    <property type="component" value="Unassembled WGS sequence"/>
</dbReference>
<organism evidence="1 2">
    <name type="scientific">Duganella sacchari</name>
    <dbReference type="NCBI Taxonomy" id="551987"/>
    <lineage>
        <taxon>Bacteria</taxon>
        <taxon>Pseudomonadati</taxon>
        <taxon>Pseudomonadota</taxon>
        <taxon>Betaproteobacteria</taxon>
        <taxon>Burkholderiales</taxon>
        <taxon>Oxalobacteraceae</taxon>
        <taxon>Telluria group</taxon>
        <taxon>Duganella</taxon>
    </lineage>
</organism>
<proteinExistence type="predicted"/>
<dbReference type="STRING" id="551987.SAMN05192549_10587"/>
<dbReference type="EMBL" id="FRCX01000005">
    <property type="protein sequence ID" value="SHN16559.1"/>
    <property type="molecule type" value="Genomic_DNA"/>
</dbReference>
<dbReference type="InterPro" id="IPR051321">
    <property type="entry name" value="PHA/PHB_synthase"/>
</dbReference>
<accession>A0A1M7PHP9</accession>
<dbReference type="AlphaFoldDB" id="A0A1M7PHP9"/>
<dbReference type="PANTHER" id="PTHR36837">
    <property type="entry name" value="POLY(3-HYDROXYALKANOATE) POLYMERASE SUBUNIT PHAC"/>
    <property type="match status" value="1"/>
</dbReference>